<evidence type="ECO:0000256" key="1">
    <source>
        <dbReference type="SAM" id="Phobius"/>
    </source>
</evidence>
<feature type="transmembrane region" description="Helical" evidence="1">
    <location>
        <begin position="71"/>
        <end position="96"/>
    </location>
</feature>
<organism evidence="2">
    <name type="scientific">viral metagenome</name>
    <dbReference type="NCBI Taxonomy" id="1070528"/>
    <lineage>
        <taxon>unclassified sequences</taxon>
        <taxon>metagenomes</taxon>
        <taxon>organismal metagenomes</taxon>
    </lineage>
</organism>
<keyword evidence="1" id="KW-0472">Membrane</keyword>
<feature type="transmembrane region" description="Helical" evidence="1">
    <location>
        <begin position="40"/>
        <end position="65"/>
    </location>
</feature>
<dbReference type="AlphaFoldDB" id="A0A6C0K112"/>
<sequence>MNYVLPIAIVVCAIGYVSMVGSTFGIITSIGGGASDSSAYALKIPLSIAVSGIFMGFMMGIYAYSTIDVRLVFAVSILFSCFALGFAFSALGLSAITH</sequence>
<name>A0A6C0K112_9ZZZZ</name>
<reference evidence="2" key="1">
    <citation type="journal article" date="2020" name="Nature">
        <title>Giant virus diversity and host interactions through global metagenomics.</title>
        <authorList>
            <person name="Schulz F."/>
            <person name="Roux S."/>
            <person name="Paez-Espino D."/>
            <person name="Jungbluth S."/>
            <person name="Walsh D.A."/>
            <person name="Denef V.J."/>
            <person name="McMahon K.D."/>
            <person name="Konstantinidis K.T."/>
            <person name="Eloe-Fadrosh E.A."/>
            <person name="Kyrpides N.C."/>
            <person name="Woyke T."/>
        </authorList>
    </citation>
    <scope>NUCLEOTIDE SEQUENCE</scope>
    <source>
        <strain evidence="2">GVMAG-S-1101165-84</strain>
    </source>
</reference>
<dbReference type="EMBL" id="MN740780">
    <property type="protein sequence ID" value="QHU11233.1"/>
    <property type="molecule type" value="Genomic_DNA"/>
</dbReference>
<keyword evidence="1" id="KW-0812">Transmembrane</keyword>
<accession>A0A6C0K112</accession>
<protein>
    <submittedName>
        <fullName evidence="2">Uncharacterized protein</fullName>
    </submittedName>
</protein>
<feature type="transmembrane region" description="Helical" evidence="1">
    <location>
        <begin position="6"/>
        <end position="28"/>
    </location>
</feature>
<keyword evidence="1" id="KW-1133">Transmembrane helix</keyword>
<proteinExistence type="predicted"/>
<evidence type="ECO:0000313" key="2">
    <source>
        <dbReference type="EMBL" id="QHU11233.1"/>
    </source>
</evidence>